<accession>A0A0B0ME69</accession>
<protein>
    <submittedName>
        <fullName evidence="1">Uncharacterized protein</fullName>
    </submittedName>
</protein>
<reference evidence="3" key="2">
    <citation type="submission" date="2014-09" db="EMBL/GenBank/DDBJ databases">
        <authorList>
            <person name="Mudge J."/>
            <person name="Ramaraj T."/>
            <person name="Lindquist I.E."/>
            <person name="Bharti A.K."/>
            <person name="Sundararajan A."/>
            <person name="Cameron C.T."/>
            <person name="Woodward J.E."/>
            <person name="May G.D."/>
            <person name="Brubaker C."/>
            <person name="Broadhvest J."/>
            <person name="Wilkins T.A."/>
        </authorList>
    </citation>
    <scope>NUCLEOTIDE SEQUENCE</scope>
    <source>
        <strain evidence="3">cv. AKA8401</strain>
    </source>
</reference>
<keyword evidence="3" id="KW-1185">Reference proteome</keyword>
<dbReference type="EMBL" id="JRRC01015279">
    <property type="protein sequence ID" value="KHF97703.1"/>
    <property type="molecule type" value="Genomic_DNA"/>
</dbReference>
<name>A0A0B0ME69_GOSAR</name>
<sequence>MAVSILGN</sequence>
<evidence type="ECO:0000313" key="2">
    <source>
        <dbReference type="EMBL" id="KHG25564.1"/>
    </source>
</evidence>
<dbReference type="Proteomes" id="UP000032142">
    <property type="component" value="Unassembled WGS sequence"/>
</dbReference>
<evidence type="ECO:0000313" key="3">
    <source>
        <dbReference type="Proteomes" id="UP000032142"/>
    </source>
</evidence>
<organism evidence="1 3">
    <name type="scientific">Gossypium arboreum</name>
    <name type="common">Tree cotton</name>
    <name type="synonym">Gossypium nanking</name>
    <dbReference type="NCBI Taxonomy" id="29729"/>
    <lineage>
        <taxon>Eukaryota</taxon>
        <taxon>Viridiplantae</taxon>
        <taxon>Streptophyta</taxon>
        <taxon>Embryophyta</taxon>
        <taxon>Tracheophyta</taxon>
        <taxon>Spermatophyta</taxon>
        <taxon>Magnoliopsida</taxon>
        <taxon>eudicotyledons</taxon>
        <taxon>Gunneridae</taxon>
        <taxon>Pentapetalae</taxon>
        <taxon>rosids</taxon>
        <taxon>malvids</taxon>
        <taxon>Malvales</taxon>
        <taxon>Malvaceae</taxon>
        <taxon>Malvoideae</taxon>
        <taxon>Gossypium</taxon>
    </lineage>
</organism>
<dbReference type="EMBL" id="KN432869">
    <property type="protein sequence ID" value="KHG25564.1"/>
    <property type="molecule type" value="Genomic_DNA"/>
</dbReference>
<reference evidence="1" key="1">
    <citation type="submission" date="2014-09" db="EMBL/GenBank/DDBJ databases">
        <title>G. arboreum L. cv. AKA8401 A2 genome assembly version 1.0.</title>
        <authorList>
            <person name="Mudge J."/>
            <person name="Ramaraj T."/>
            <person name="Lindquist I.E."/>
            <person name="Bharti A.K."/>
            <person name="Sundararajan A."/>
            <person name="Cameron C.T."/>
            <person name="Woodward J.E."/>
            <person name="May G.D."/>
            <person name="Brubaker C."/>
            <person name="Broadhvest J."/>
            <person name="Wilkins T.A."/>
        </authorList>
    </citation>
    <scope>NUCLEOTIDE SEQUENCE</scope>
</reference>
<evidence type="ECO:0000313" key="1">
    <source>
        <dbReference type="EMBL" id="KHF97703.1"/>
    </source>
</evidence>
<gene>
    <name evidence="2" type="ORF">F383_09369</name>
    <name evidence="1" type="ORF">F383_36991</name>
</gene>
<proteinExistence type="predicted"/>